<evidence type="ECO:0008006" key="6">
    <source>
        <dbReference type="Google" id="ProtNLM"/>
    </source>
</evidence>
<keyword evidence="4" id="KW-0012">Acyltransferase</keyword>
<evidence type="ECO:0000256" key="4">
    <source>
        <dbReference type="ARBA" id="ARBA00023315"/>
    </source>
</evidence>
<organism evidence="5">
    <name type="scientific">Shewanella putrefaciens (strain CN-32 / ATCC BAA-453)</name>
    <dbReference type="NCBI Taxonomy" id="319224"/>
    <lineage>
        <taxon>Bacteria</taxon>
        <taxon>Pseudomonadati</taxon>
        <taxon>Pseudomonadota</taxon>
        <taxon>Gammaproteobacteria</taxon>
        <taxon>Alteromonadales</taxon>
        <taxon>Shewanellaceae</taxon>
        <taxon>Shewanella</taxon>
    </lineage>
</organism>
<dbReference type="STRING" id="319224.Sputcn32_1986"/>
<protein>
    <recommendedName>
        <fullName evidence="6">GNAT family N-acetyltransferase</fullName>
    </recommendedName>
</protein>
<reference evidence="5" key="1">
    <citation type="submission" date="2007-04" db="EMBL/GenBank/DDBJ databases">
        <title>Complete sequence of Shewanella putrefaciens CN-32.</title>
        <authorList>
            <consortium name="US DOE Joint Genome Institute"/>
            <person name="Copeland A."/>
            <person name="Lucas S."/>
            <person name="Lapidus A."/>
            <person name="Barry K."/>
            <person name="Detter J.C."/>
            <person name="Glavina del Rio T."/>
            <person name="Hammon N."/>
            <person name="Israni S."/>
            <person name="Dalin E."/>
            <person name="Tice H."/>
            <person name="Pitluck S."/>
            <person name="Chain P."/>
            <person name="Malfatti S."/>
            <person name="Shin M."/>
            <person name="Vergez L."/>
            <person name="Schmutz J."/>
            <person name="Larimer F."/>
            <person name="Land M."/>
            <person name="Hauser L."/>
            <person name="Kyrpides N."/>
            <person name="Mikhailova N."/>
            <person name="Romine M.F."/>
            <person name="Fredrickson J."/>
            <person name="Tiedje J."/>
            <person name="Richardson P."/>
        </authorList>
    </citation>
    <scope>NUCLEOTIDE SEQUENCE [LARGE SCALE GENOMIC DNA]</scope>
    <source>
        <strain evidence="5">CN-32</strain>
    </source>
</reference>
<dbReference type="AlphaFoldDB" id="A4Y6X4"/>
<keyword evidence="3" id="KW-0808">Transferase</keyword>
<dbReference type="Gene3D" id="3.40.630.30">
    <property type="match status" value="1"/>
</dbReference>
<comment type="similarity">
    <text evidence="1">Belongs to the acetyltransferase family. GNAT subfamily.</text>
</comment>
<dbReference type="KEGG" id="spc:Sputcn32_1986"/>
<proteinExistence type="inferred from homology"/>
<dbReference type="PANTHER" id="PTHR36449">
    <property type="entry name" value="ACETYLTRANSFERASE-RELATED"/>
    <property type="match status" value="1"/>
</dbReference>
<dbReference type="GO" id="GO:0016746">
    <property type="term" value="F:acyltransferase activity"/>
    <property type="evidence" value="ECO:0007669"/>
    <property type="project" value="UniProtKB-KW"/>
</dbReference>
<gene>
    <name evidence="5" type="ordered locus">Sputcn32_1986</name>
</gene>
<accession>A4Y6X4</accession>
<evidence type="ECO:0000256" key="1">
    <source>
        <dbReference type="ARBA" id="ARBA00009342"/>
    </source>
</evidence>
<dbReference type="HOGENOM" id="CLU_101288_3_1_6"/>
<evidence type="ECO:0000256" key="2">
    <source>
        <dbReference type="ARBA" id="ARBA00022649"/>
    </source>
</evidence>
<evidence type="ECO:0000256" key="3">
    <source>
        <dbReference type="ARBA" id="ARBA00022679"/>
    </source>
</evidence>
<dbReference type="SUPFAM" id="SSF55729">
    <property type="entry name" value="Acyl-CoA N-acyltransferases (Nat)"/>
    <property type="match status" value="1"/>
</dbReference>
<dbReference type="EMBL" id="CP000681">
    <property type="protein sequence ID" value="ABP75707.1"/>
    <property type="molecule type" value="Genomic_DNA"/>
</dbReference>
<dbReference type="PANTHER" id="PTHR36449:SF1">
    <property type="entry name" value="ACETYLTRANSFERASE"/>
    <property type="match status" value="1"/>
</dbReference>
<name>A4Y6X4_SHEPC</name>
<dbReference type="InterPro" id="IPR016181">
    <property type="entry name" value="Acyl_CoA_acyltransferase"/>
</dbReference>
<sequence length="171" mass="18472">MSLSSAFVLIDAATHDLKGFDCGKPSLNDYLSRFAVRNSSLGLSRTWVLTELVAQGKAPVAAYFTLASSTVTRELLPSQPKSLPAYPVPVVLLARLGVSLTQQGRQLGAKTLVQALRTALELTDSGLPALGVVLDVLDEAALKFYQHMGLFTPLTDQPMRLFVPMSTLRQL</sequence>
<evidence type="ECO:0000313" key="5">
    <source>
        <dbReference type="EMBL" id="ABP75707.1"/>
    </source>
</evidence>
<dbReference type="eggNOG" id="COG0454">
    <property type="taxonomic scope" value="Bacteria"/>
</dbReference>
<keyword evidence="2" id="KW-1277">Toxin-antitoxin system</keyword>